<gene>
    <name evidence="2" type="ORF">D9611_007563</name>
</gene>
<feature type="compositionally biased region" description="Low complexity" evidence="1">
    <location>
        <begin position="87"/>
        <end position="97"/>
    </location>
</feature>
<sequence>MIVTCAQTYPQPQGSNDKTPPQSVTVLPRKPERYPSFSFALTTAKGVTVNLDDFGDAVSRTLKVSVPLEAARVSRSTSEADAGNHRSTSAESNSSSSTLARPNDWLMTTIDTRFEYSAKYDDDSDIVERSDTCSDSGTQYESCALDELEDGRSGCAGSYASRGLRETGWSRVVRACRSLFQALKRLGSPALWGRM</sequence>
<evidence type="ECO:0000313" key="2">
    <source>
        <dbReference type="EMBL" id="KAF5331570.1"/>
    </source>
</evidence>
<reference evidence="2 3" key="1">
    <citation type="journal article" date="2020" name="ISME J.">
        <title>Uncovering the hidden diversity of litter-decomposition mechanisms in mushroom-forming fungi.</title>
        <authorList>
            <person name="Floudas D."/>
            <person name="Bentzer J."/>
            <person name="Ahren D."/>
            <person name="Johansson T."/>
            <person name="Persson P."/>
            <person name="Tunlid A."/>
        </authorList>
    </citation>
    <scope>NUCLEOTIDE SEQUENCE [LARGE SCALE GENOMIC DNA]</scope>
    <source>
        <strain evidence="2 3">CBS 175.51</strain>
    </source>
</reference>
<keyword evidence="3" id="KW-1185">Reference proteome</keyword>
<name>A0A8H5FC31_9AGAR</name>
<comment type="caution">
    <text evidence="2">The sequence shown here is derived from an EMBL/GenBank/DDBJ whole genome shotgun (WGS) entry which is preliminary data.</text>
</comment>
<dbReference type="EMBL" id="JAACJK010000113">
    <property type="protein sequence ID" value="KAF5331570.1"/>
    <property type="molecule type" value="Genomic_DNA"/>
</dbReference>
<dbReference type="AlphaFoldDB" id="A0A8H5FC31"/>
<feature type="region of interest" description="Disordered" evidence="1">
    <location>
        <begin position="1"/>
        <end position="23"/>
    </location>
</feature>
<accession>A0A8H5FC31</accession>
<dbReference type="Proteomes" id="UP000541558">
    <property type="component" value="Unassembled WGS sequence"/>
</dbReference>
<protein>
    <submittedName>
        <fullName evidence="2">Uncharacterized protein</fullName>
    </submittedName>
</protein>
<proteinExistence type="predicted"/>
<feature type="region of interest" description="Disordered" evidence="1">
    <location>
        <begin position="71"/>
        <end position="100"/>
    </location>
</feature>
<organism evidence="2 3">
    <name type="scientific">Ephemerocybe angulata</name>
    <dbReference type="NCBI Taxonomy" id="980116"/>
    <lineage>
        <taxon>Eukaryota</taxon>
        <taxon>Fungi</taxon>
        <taxon>Dikarya</taxon>
        <taxon>Basidiomycota</taxon>
        <taxon>Agaricomycotina</taxon>
        <taxon>Agaricomycetes</taxon>
        <taxon>Agaricomycetidae</taxon>
        <taxon>Agaricales</taxon>
        <taxon>Agaricineae</taxon>
        <taxon>Psathyrellaceae</taxon>
        <taxon>Ephemerocybe</taxon>
    </lineage>
</organism>
<evidence type="ECO:0000256" key="1">
    <source>
        <dbReference type="SAM" id="MobiDB-lite"/>
    </source>
</evidence>
<evidence type="ECO:0000313" key="3">
    <source>
        <dbReference type="Proteomes" id="UP000541558"/>
    </source>
</evidence>